<dbReference type="EMBL" id="CP003642">
    <property type="protein sequence ID" value="AFZ22574.1"/>
    <property type="molecule type" value="Genomic_DNA"/>
</dbReference>
<proteinExistence type="predicted"/>
<evidence type="ECO:0000313" key="2">
    <source>
        <dbReference type="Proteomes" id="UP000010475"/>
    </source>
</evidence>
<dbReference type="AlphaFoldDB" id="K9WS22"/>
<reference evidence="1 2" key="1">
    <citation type="submission" date="2012-06" db="EMBL/GenBank/DDBJ databases">
        <title>Finished chromosome of genome of Cylindrospermum stagnale PCC 7417.</title>
        <authorList>
            <consortium name="US DOE Joint Genome Institute"/>
            <person name="Gugger M."/>
            <person name="Coursin T."/>
            <person name="Rippka R."/>
            <person name="Tandeau De Marsac N."/>
            <person name="Huntemann M."/>
            <person name="Wei C.-L."/>
            <person name="Han J."/>
            <person name="Detter J.C."/>
            <person name="Han C."/>
            <person name="Tapia R."/>
            <person name="Chen A."/>
            <person name="Kyrpides N."/>
            <person name="Mavromatis K."/>
            <person name="Markowitz V."/>
            <person name="Szeto E."/>
            <person name="Ivanova N."/>
            <person name="Pagani I."/>
            <person name="Pati A."/>
            <person name="Goodwin L."/>
            <person name="Nordberg H.P."/>
            <person name="Cantor M.N."/>
            <person name="Hua S.X."/>
            <person name="Woyke T."/>
            <person name="Kerfeld C.A."/>
        </authorList>
    </citation>
    <scope>NUCLEOTIDE SEQUENCE [LARGE SCALE GENOMIC DNA]</scope>
    <source>
        <strain evidence="1 2">PCC 7417</strain>
    </source>
</reference>
<dbReference type="OrthoDB" id="1446119at2"/>
<dbReference type="HOGENOM" id="CLU_1882300_0_0_3"/>
<dbReference type="RefSeq" id="WP_015205833.1">
    <property type="nucleotide sequence ID" value="NC_019757.1"/>
</dbReference>
<organism evidence="1 2">
    <name type="scientific">Cylindrospermum stagnale PCC 7417</name>
    <dbReference type="NCBI Taxonomy" id="56107"/>
    <lineage>
        <taxon>Bacteria</taxon>
        <taxon>Bacillati</taxon>
        <taxon>Cyanobacteriota</taxon>
        <taxon>Cyanophyceae</taxon>
        <taxon>Nostocales</taxon>
        <taxon>Nostocaceae</taxon>
        <taxon>Cylindrospermum</taxon>
    </lineage>
</organism>
<accession>K9WS22</accession>
<gene>
    <name evidence="1" type="ORF">Cylst_0199</name>
</gene>
<name>K9WS22_9NOST</name>
<keyword evidence="2" id="KW-1185">Reference proteome</keyword>
<dbReference type="Proteomes" id="UP000010475">
    <property type="component" value="Chromosome"/>
</dbReference>
<sequence length="135" mass="15689">MKKNNKINKYSGRIRNKKAKLTLLELIDGREEKIESILLNEMEYFIDNAILFNSLDDVTSFLNLLHISVQEDGEKLKKQDLDNINLLIQKRHSIAHKADCSNLEPDQIKIWGKSLLNFFRYIAQIFGVKIGVDEN</sequence>
<evidence type="ECO:0008006" key="3">
    <source>
        <dbReference type="Google" id="ProtNLM"/>
    </source>
</evidence>
<protein>
    <recommendedName>
        <fullName evidence="3">RiboL-PSP-HEPN domain-containing protein</fullName>
    </recommendedName>
</protein>
<evidence type="ECO:0000313" key="1">
    <source>
        <dbReference type="EMBL" id="AFZ22574.1"/>
    </source>
</evidence>
<dbReference type="KEGG" id="csg:Cylst_0199"/>